<keyword evidence="8" id="KW-0963">Cytoplasm</keyword>
<evidence type="ECO:0000256" key="4">
    <source>
        <dbReference type="ARBA" id="ARBA00022605"/>
    </source>
</evidence>
<sequence length="403" mass="42904">MSDLYSESDYYVTAPQGYRAGSIACGIKSNATIHDLALLVSDVPCIAAGTFTTSSTRAAPVLLCQERLHGHRAQAIIINSGNANCATGEQGRKNAARMTAAAAALLGIDKKLVLCSSTGIIGRQLPIEKIEQGIKQLTLTSEGGVAFSNAILTTDSRPKRMTLEFLIDGKTVRLGGVAKGSGMICPQMATMLCYLTTDAAIDADWLQQELQLAVDDSFNMISVDGDMSTNDSCILLANGLAGNQPLHEAHPDAAIFRQALRKMTIYLAREIARDGEGATKLMTVHIQGASSREDARKAARAITLSPIWQCALTGEDPNWGRLVAALGASGCALRQESFDVFLGSIQVAKGGVATEYEFEQAQAAMLGPEIIITIDLHIGSHQATAWGCNLTAGYIEENTVYHR</sequence>
<dbReference type="HAMAP" id="MF_01106">
    <property type="entry name" value="ArgJ"/>
    <property type="match status" value="1"/>
</dbReference>
<dbReference type="PANTHER" id="PTHR23100">
    <property type="entry name" value="ARGININE BIOSYNTHESIS BIFUNCTIONAL PROTEIN ARGJ"/>
    <property type="match status" value="1"/>
</dbReference>
<organism evidence="9 10">
    <name type="scientific">Tengunoibacter tsumagoiensis</name>
    <dbReference type="NCBI Taxonomy" id="2014871"/>
    <lineage>
        <taxon>Bacteria</taxon>
        <taxon>Bacillati</taxon>
        <taxon>Chloroflexota</taxon>
        <taxon>Ktedonobacteria</taxon>
        <taxon>Ktedonobacterales</taxon>
        <taxon>Dictyobacteraceae</taxon>
        <taxon>Tengunoibacter</taxon>
    </lineage>
</organism>
<dbReference type="GO" id="GO:0004358">
    <property type="term" value="F:L-glutamate N-acetyltransferase activity, acting on acetyl-L-ornithine as donor"/>
    <property type="evidence" value="ECO:0007669"/>
    <property type="project" value="UniProtKB-UniRule"/>
</dbReference>
<keyword evidence="10" id="KW-1185">Reference proteome</keyword>
<dbReference type="GO" id="GO:0006526">
    <property type="term" value="P:L-arginine biosynthetic process"/>
    <property type="evidence" value="ECO:0007669"/>
    <property type="project" value="UniProtKB-UniRule"/>
</dbReference>
<feature type="site" description="Involved in the stabilization of negative charge on the oxyanion by the formation of the oxyanion hole" evidence="8">
    <location>
        <position position="118"/>
    </location>
</feature>
<comment type="subunit">
    <text evidence="2 8">Heterotetramer of two alpha and two beta chains.</text>
</comment>
<feature type="binding site" evidence="8">
    <location>
        <position position="179"/>
    </location>
    <ligand>
        <name>substrate</name>
    </ligand>
</feature>
<comment type="catalytic activity">
    <reaction evidence="8">
        <text>N(2)-acetyl-L-ornithine + L-glutamate = N-acetyl-L-glutamate + L-ornithine</text>
        <dbReference type="Rhea" id="RHEA:15349"/>
        <dbReference type="ChEBI" id="CHEBI:29985"/>
        <dbReference type="ChEBI" id="CHEBI:44337"/>
        <dbReference type="ChEBI" id="CHEBI:46911"/>
        <dbReference type="ChEBI" id="CHEBI:57805"/>
        <dbReference type="EC" id="2.3.1.35"/>
    </reaction>
</comment>
<dbReference type="NCBIfam" id="TIGR00120">
    <property type="entry name" value="ArgJ"/>
    <property type="match status" value="1"/>
</dbReference>
<comment type="caution">
    <text evidence="8">Lacks conserved residue(s) required for the propagation of feature annotation.</text>
</comment>
<dbReference type="Gene3D" id="3.10.20.340">
    <property type="entry name" value="ArgJ beta chain, C-terminal domain"/>
    <property type="match status" value="1"/>
</dbReference>
<feature type="site" description="Cleavage; by autolysis" evidence="8">
    <location>
        <begin position="189"/>
        <end position="190"/>
    </location>
</feature>
<keyword evidence="3 8" id="KW-0055">Arginine biosynthesis</keyword>
<evidence type="ECO:0000256" key="1">
    <source>
        <dbReference type="ARBA" id="ARBA00006774"/>
    </source>
</evidence>
<dbReference type="InterPro" id="IPR042195">
    <property type="entry name" value="ArgJ_beta_C"/>
</dbReference>
<evidence type="ECO:0000256" key="8">
    <source>
        <dbReference type="HAMAP-Rule" id="MF_01106"/>
    </source>
</evidence>
<dbReference type="Proteomes" id="UP000287352">
    <property type="component" value="Unassembled WGS sequence"/>
</dbReference>
<feature type="chain" id="PRO_5023508577" description="Arginine biosynthesis bifunctional protein ArgJ beta chain" evidence="8">
    <location>
        <begin position="190"/>
        <end position="403"/>
    </location>
</feature>
<feature type="binding site" evidence="8">
    <location>
        <position position="398"/>
    </location>
    <ligand>
        <name>substrate</name>
    </ligand>
</feature>
<dbReference type="EMBL" id="BIFR01000001">
    <property type="protein sequence ID" value="GCE13250.1"/>
    <property type="molecule type" value="Genomic_DNA"/>
</dbReference>
<dbReference type="FunFam" id="3.60.70.12:FF:000001">
    <property type="entry name" value="Arginine biosynthesis bifunctional protein ArgJ, chloroplastic"/>
    <property type="match status" value="1"/>
</dbReference>
<protein>
    <recommendedName>
        <fullName evidence="8">Arginine biosynthesis bifunctional protein ArgJ</fullName>
    </recommendedName>
    <domain>
        <recommendedName>
            <fullName evidence="8">Glutamate N-acetyltransferase</fullName>
            <ecNumber evidence="8">2.3.1.35</ecNumber>
        </recommendedName>
        <alternativeName>
            <fullName evidence="8">Ornithine acetyltransferase</fullName>
            <shortName evidence="8">OATase</shortName>
        </alternativeName>
        <alternativeName>
            <fullName evidence="8">Ornithine transacetylase</fullName>
        </alternativeName>
    </domain>
    <domain>
        <recommendedName>
            <fullName evidence="8">Amino-acid acetyltransferase</fullName>
            <ecNumber evidence="8">2.3.1.1</ecNumber>
        </recommendedName>
        <alternativeName>
            <fullName evidence="8">N-acetylglutamate synthase</fullName>
            <shortName evidence="8">AGSase</shortName>
        </alternativeName>
    </domain>
    <component>
        <recommendedName>
            <fullName evidence="8">Arginine biosynthesis bifunctional protein ArgJ alpha chain</fullName>
        </recommendedName>
    </component>
    <component>
        <recommendedName>
            <fullName evidence="8">Arginine biosynthesis bifunctional protein ArgJ beta chain</fullName>
        </recommendedName>
    </component>
</protein>
<dbReference type="EC" id="2.3.1.1" evidence="8"/>
<dbReference type="GO" id="GO:0006592">
    <property type="term" value="P:ornithine biosynthetic process"/>
    <property type="evidence" value="ECO:0007669"/>
    <property type="project" value="TreeGrafter"/>
</dbReference>
<proteinExistence type="inferred from homology"/>
<feature type="binding site" evidence="8">
    <location>
        <position position="190"/>
    </location>
    <ligand>
        <name>substrate</name>
    </ligand>
</feature>
<evidence type="ECO:0000313" key="10">
    <source>
        <dbReference type="Proteomes" id="UP000287352"/>
    </source>
</evidence>
<evidence type="ECO:0000256" key="2">
    <source>
        <dbReference type="ARBA" id="ARBA00011475"/>
    </source>
</evidence>
<accession>A0A402A277</accession>
<dbReference type="GO" id="GO:0005737">
    <property type="term" value="C:cytoplasm"/>
    <property type="evidence" value="ECO:0007669"/>
    <property type="project" value="UniProtKB-SubCell"/>
</dbReference>
<dbReference type="NCBIfam" id="NF003802">
    <property type="entry name" value="PRK05388.1"/>
    <property type="match status" value="1"/>
</dbReference>
<reference evidence="10" key="1">
    <citation type="submission" date="2018-12" db="EMBL/GenBank/DDBJ databases">
        <title>Tengunoibacter tsumagoiensis gen. nov., sp. nov., Dictyobacter kobayashii sp. nov., D. alpinus sp. nov., and D. joshuensis sp. nov. and description of Dictyobacteraceae fam. nov. within the order Ktedonobacterales isolated from Tengu-no-mugimeshi.</title>
        <authorList>
            <person name="Wang C.M."/>
            <person name="Zheng Y."/>
            <person name="Sakai Y."/>
            <person name="Toyoda A."/>
            <person name="Minakuchi Y."/>
            <person name="Abe K."/>
            <person name="Yokota A."/>
            <person name="Yabe S."/>
        </authorList>
    </citation>
    <scope>NUCLEOTIDE SEQUENCE [LARGE SCALE GENOMIC DNA]</scope>
    <source>
        <strain evidence="10">Uno3</strain>
    </source>
</reference>
<dbReference type="InterPro" id="IPR002813">
    <property type="entry name" value="Arg_biosynth_ArgJ"/>
</dbReference>
<keyword evidence="5 8" id="KW-0808">Transferase</keyword>
<evidence type="ECO:0000313" key="9">
    <source>
        <dbReference type="EMBL" id="GCE13250.1"/>
    </source>
</evidence>
<keyword evidence="4 8" id="KW-0028">Amino-acid biosynthesis</keyword>
<feature type="active site" description="Nucleophile" evidence="8">
    <location>
        <position position="190"/>
    </location>
</feature>
<feature type="site" description="Involved in the stabilization of negative charge on the oxyanion by the formation of the oxyanion hole" evidence="8">
    <location>
        <position position="119"/>
    </location>
</feature>
<dbReference type="Gene3D" id="3.60.70.12">
    <property type="entry name" value="L-amino peptidase D-ALA esterase/amidase"/>
    <property type="match status" value="1"/>
</dbReference>
<comment type="caution">
    <text evidence="9">The sequence shown here is derived from an EMBL/GenBank/DDBJ whole genome shotgun (WGS) entry which is preliminary data.</text>
</comment>
<dbReference type="SUPFAM" id="SSF56266">
    <property type="entry name" value="DmpA/ArgJ-like"/>
    <property type="match status" value="1"/>
</dbReference>
<dbReference type="RefSeq" id="WP_218028927.1">
    <property type="nucleotide sequence ID" value="NZ_BIFR01000001.1"/>
</dbReference>
<dbReference type="Pfam" id="PF01960">
    <property type="entry name" value="ArgJ"/>
    <property type="match status" value="1"/>
</dbReference>
<feature type="chain" id="PRO_5023508578" description="Arginine biosynthesis bifunctional protein ArgJ alpha chain" evidence="8">
    <location>
        <begin position="1"/>
        <end position="189"/>
    </location>
</feature>
<evidence type="ECO:0000256" key="7">
    <source>
        <dbReference type="ARBA" id="ARBA00023315"/>
    </source>
</evidence>
<dbReference type="InterPro" id="IPR016117">
    <property type="entry name" value="ArgJ-like_dom_sf"/>
</dbReference>
<keyword evidence="6 8" id="KW-0068">Autocatalytic cleavage</keyword>
<comment type="function">
    <text evidence="8">Catalyzes two activities which are involved in the cyclic version of arginine biosynthesis: the synthesis of N-acetylglutamate from glutamate and acetyl-CoA as the acetyl donor, and of ornithine by transacetylation between N(2)-acetylornithine and glutamate.</text>
</comment>
<dbReference type="PANTHER" id="PTHR23100:SF0">
    <property type="entry name" value="ARGININE BIOSYNTHESIS BIFUNCTIONAL PROTEIN ARGJ, MITOCHONDRIAL"/>
    <property type="match status" value="1"/>
</dbReference>
<dbReference type="UniPathway" id="UPA00068">
    <property type="reaction ID" value="UER00106"/>
</dbReference>
<name>A0A402A277_9CHLR</name>
<evidence type="ECO:0000256" key="3">
    <source>
        <dbReference type="ARBA" id="ARBA00022571"/>
    </source>
</evidence>
<keyword evidence="7 8" id="KW-0012">Acyltransferase</keyword>
<comment type="pathway">
    <text evidence="8">Amino-acid biosynthesis; L-arginine biosynthesis; N(2)-acetyl-L-ornithine from L-glutamate: step 1/4.</text>
</comment>
<feature type="binding site" evidence="8">
    <location>
        <position position="153"/>
    </location>
    <ligand>
        <name>substrate</name>
    </ligand>
</feature>
<gene>
    <name evidence="8 9" type="primary">argJ</name>
    <name evidence="9" type="ORF">KTT_31090</name>
</gene>
<feature type="binding site" evidence="8">
    <location>
        <position position="276"/>
    </location>
    <ligand>
        <name>substrate</name>
    </ligand>
</feature>
<evidence type="ECO:0000256" key="6">
    <source>
        <dbReference type="ARBA" id="ARBA00022813"/>
    </source>
</evidence>
<comment type="pathway">
    <text evidence="8">Amino-acid biosynthesis; L-arginine biosynthesis; L-ornithine and N-acetyl-L-glutamate from L-glutamate and N(2)-acetyl-L-ornithine (cyclic): step 1/1.</text>
</comment>
<dbReference type="AlphaFoldDB" id="A0A402A277"/>
<dbReference type="CDD" id="cd02152">
    <property type="entry name" value="OAT"/>
    <property type="match status" value="1"/>
</dbReference>
<comment type="subcellular location">
    <subcellularLocation>
        <location evidence="8">Cytoplasm</location>
    </subcellularLocation>
</comment>
<comment type="similarity">
    <text evidence="1 8">Belongs to the ArgJ family.</text>
</comment>
<dbReference type="EC" id="2.3.1.35" evidence="8"/>
<comment type="catalytic activity">
    <reaction evidence="8">
        <text>L-glutamate + acetyl-CoA = N-acetyl-L-glutamate + CoA + H(+)</text>
        <dbReference type="Rhea" id="RHEA:24292"/>
        <dbReference type="ChEBI" id="CHEBI:15378"/>
        <dbReference type="ChEBI" id="CHEBI:29985"/>
        <dbReference type="ChEBI" id="CHEBI:44337"/>
        <dbReference type="ChEBI" id="CHEBI:57287"/>
        <dbReference type="ChEBI" id="CHEBI:57288"/>
        <dbReference type="EC" id="2.3.1.1"/>
    </reaction>
</comment>
<evidence type="ECO:0000256" key="5">
    <source>
        <dbReference type="ARBA" id="ARBA00022679"/>
    </source>
</evidence>
<keyword evidence="8" id="KW-0511">Multifunctional enzyme</keyword>
<dbReference type="GO" id="GO:0004042">
    <property type="term" value="F:L-glutamate N-acetyltransferase activity"/>
    <property type="evidence" value="ECO:0007669"/>
    <property type="project" value="UniProtKB-UniRule"/>
</dbReference>